<dbReference type="EMBL" id="JBBHLL010000963">
    <property type="protein sequence ID" value="KAK7796917.1"/>
    <property type="molecule type" value="Genomic_DNA"/>
</dbReference>
<dbReference type="AlphaFoldDB" id="A0AAW0H729"/>
<protein>
    <recommendedName>
        <fullName evidence="1">Phospholipase A2-like central domain-containing protein</fullName>
    </recommendedName>
</protein>
<accession>A0AAW0H729</accession>
<feature type="non-terminal residue" evidence="2">
    <location>
        <position position="1"/>
    </location>
</feature>
<dbReference type="InterPro" id="IPR016090">
    <property type="entry name" value="PLA2-like_dom"/>
</dbReference>
<proteinExistence type="predicted"/>
<reference evidence="2 3" key="1">
    <citation type="journal article" date="2023" name="bioRxiv">
        <title>Conserved and derived expression patterns and positive selection on dental genes reveal complex evolutionary context of ever-growing rodent molars.</title>
        <authorList>
            <person name="Calamari Z.T."/>
            <person name="Song A."/>
            <person name="Cohen E."/>
            <person name="Akter M."/>
            <person name="Roy R.D."/>
            <person name="Hallikas O."/>
            <person name="Christensen M.M."/>
            <person name="Li P."/>
            <person name="Marangoni P."/>
            <person name="Jernvall J."/>
            <person name="Klein O.D."/>
        </authorList>
    </citation>
    <scope>NUCLEOTIDE SEQUENCE [LARGE SCALE GENOMIC DNA]</scope>
    <source>
        <strain evidence="2">V071</strain>
    </source>
</reference>
<dbReference type="GO" id="GO:0004623">
    <property type="term" value="F:phospholipase A2 activity"/>
    <property type="evidence" value="ECO:0007669"/>
    <property type="project" value="InterPro"/>
</dbReference>
<evidence type="ECO:0000313" key="3">
    <source>
        <dbReference type="Proteomes" id="UP001488838"/>
    </source>
</evidence>
<gene>
    <name evidence="2" type="ORF">U0070_019017</name>
</gene>
<organism evidence="2 3">
    <name type="scientific">Myodes glareolus</name>
    <name type="common">Bank vole</name>
    <name type="synonym">Clethrionomys glareolus</name>
    <dbReference type="NCBI Taxonomy" id="447135"/>
    <lineage>
        <taxon>Eukaryota</taxon>
        <taxon>Metazoa</taxon>
        <taxon>Chordata</taxon>
        <taxon>Craniata</taxon>
        <taxon>Vertebrata</taxon>
        <taxon>Euteleostomi</taxon>
        <taxon>Mammalia</taxon>
        <taxon>Eutheria</taxon>
        <taxon>Euarchontoglires</taxon>
        <taxon>Glires</taxon>
        <taxon>Rodentia</taxon>
        <taxon>Myomorpha</taxon>
        <taxon>Muroidea</taxon>
        <taxon>Cricetidae</taxon>
        <taxon>Arvicolinae</taxon>
        <taxon>Myodes</taxon>
    </lineage>
</organism>
<dbReference type="InterPro" id="IPR036444">
    <property type="entry name" value="PLipase_A2_dom_sf"/>
</dbReference>
<dbReference type="Proteomes" id="UP001488838">
    <property type="component" value="Unassembled WGS sequence"/>
</dbReference>
<sequence length="174" mass="19330">EDTAAHSNSPQALRQFGNEIKCTIPGSHLSLKYNNYGCHCGLDSSDTWVDNLDSDQLPSHLPFQPQTHSHSCSHSCSKAKTSAPKVRPALPLSRCCQTQDQGYSQVMHVKSCKFLLDNPYPSSYNIHALGMMSPAGVEKNNACEDLLYICNSYYQAAICFSKAPYIKKYRGHHC</sequence>
<name>A0AAW0H729_MYOGA</name>
<dbReference type="SMART" id="SM00085">
    <property type="entry name" value="PA2c"/>
    <property type="match status" value="1"/>
</dbReference>
<evidence type="ECO:0000259" key="1">
    <source>
        <dbReference type="SMART" id="SM00085"/>
    </source>
</evidence>
<dbReference type="GO" id="GO:0006644">
    <property type="term" value="P:phospholipid metabolic process"/>
    <property type="evidence" value="ECO:0007669"/>
    <property type="project" value="InterPro"/>
</dbReference>
<dbReference type="SUPFAM" id="SSF48619">
    <property type="entry name" value="Phospholipase A2, PLA2"/>
    <property type="match status" value="1"/>
</dbReference>
<feature type="domain" description="Phospholipase A2-like central" evidence="1">
    <location>
        <begin position="12"/>
        <end position="174"/>
    </location>
</feature>
<keyword evidence="3" id="KW-1185">Reference proteome</keyword>
<dbReference type="GO" id="GO:0050482">
    <property type="term" value="P:arachidonate secretion"/>
    <property type="evidence" value="ECO:0007669"/>
    <property type="project" value="InterPro"/>
</dbReference>
<dbReference type="Gene3D" id="1.20.90.10">
    <property type="entry name" value="Phospholipase A2 domain"/>
    <property type="match status" value="1"/>
</dbReference>
<evidence type="ECO:0000313" key="2">
    <source>
        <dbReference type="EMBL" id="KAK7796917.1"/>
    </source>
</evidence>
<comment type="caution">
    <text evidence="2">The sequence shown here is derived from an EMBL/GenBank/DDBJ whole genome shotgun (WGS) entry which is preliminary data.</text>
</comment>